<organism evidence="1 2">
    <name type="scientific">Acidiphilium rubrum</name>
    <dbReference type="NCBI Taxonomy" id="526"/>
    <lineage>
        <taxon>Bacteria</taxon>
        <taxon>Pseudomonadati</taxon>
        <taxon>Pseudomonadota</taxon>
        <taxon>Alphaproteobacteria</taxon>
        <taxon>Acetobacterales</taxon>
        <taxon>Acidocellaceae</taxon>
        <taxon>Acidiphilium</taxon>
    </lineage>
</organism>
<comment type="caution">
    <text evidence="1">The sequence shown here is derived from an EMBL/GenBank/DDBJ whole genome shotgun (WGS) entry which is preliminary data.</text>
</comment>
<keyword evidence="2" id="KW-1185">Reference proteome</keyword>
<reference evidence="1 2" key="1">
    <citation type="submission" date="2017-01" db="EMBL/GenBank/DDBJ databases">
        <authorList>
            <person name="Varghese N."/>
            <person name="Submissions S."/>
        </authorList>
    </citation>
    <scope>NUCLEOTIDE SEQUENCE [LARGE SCALE GENOMIC DNA]</scope>
    <source>
        <strain evidence="1 2">ATCC 35905</strain>
    </source>
</reference>
<dbReference type="Proteomes" id="UP000186308">
    <property type="component" value="Unassembled WGS sequence"/>
</dbReference>
<evidence type="ECO:0000313" key="1">
    <source>
        <dbReference type="EMBL" id="SIQ75911.1"/>
    </source>
</evidence>
<name>A0A8G2FDA3_ACIRU</name>
<dbReference type="EMBL" id="FTNE01000009">
    <property type="protein sequence ID" value="SIQ75911.1"/>
    <property type="molecule type" value="Genomic_DNA"/>
</dbReference>
<dbReference type="AlphaFoldDB" id="A0A8G2FDA3"/>
<proteinExistence type="predicted"/>
<accession>A0A8G2FDA3</accession>
<evidence type="ECO:0000313" key="2">
    <source>
        <dbReference type="Proteomes" id="UP000186308"/>
    </source>
</evidence>
<dbReference type="RefSeq" id="WP_281174430.1">
    <property type="nucleotide sequence ID" value="NZ_FTNE01000009.1"/>
</dbReference>
<sequence length="43" mass="4762">MVTAVGTAGVLFLLWAARREVLRRVVMPVPSFNSSAGFGRVWR</sequence>
<gene>
    <name evidence="1" type="ORF">SAMN05421828_1092</name>
</gene>
<protein>
    <submittedName>
        <fullName evidence="1">Uncharacterized protein</fullName>
    </submittedName>
</protein>